<dbReference type="Proteomes" id="UP000517106">
    <property type="component" value="Unassembled WGS sequence"/>
</dbReference>
<proteinExistence type="predicted"/>
<comment type="caution">
    <text evidence="2">The sequence shown here is derived from an EMBL/GenBank/DDBJ whole genome shotgun (WGS) entry which is preliminary data.</text>
</comment>
<protein>
    <submittedName>
        <fullName evidence="2">Uncharacterized protein</fullName>
    </submittedName>
</protein>
<organism evidence="2 3">
    <name type="scientific">Limosilactobacillus rudii</name>
    <dbReference type="NCBI Taxonomy" id="2759755"/>
    <lineage>
        <taxon>Bacteria</taxon>
        <taxon>Bacillati</taxon>
        <taxon>Bacillota</taxon>
        <taxon>Bacilli</taxon>
        <taxon>Lactobacillales</taxon>
        <taxon>Lactobacillaceae</taxon>
        <taxon>Limosilactobacillus</taxon>
    </lineage>
</organism>
<feature type="transmembrane region" description="Helical" evidence="1">
    <location>
        <begin position="63"/>
        <end position="82"/>
    </location>
</feature>
<dbReference type="EMBL" id="JACIVA010000039">
    <property type="protein sequence ID" value="MBB1097042.1"/>
    <property type="molecule type" value="Genomic_DNA"/>
</dbReference>
<evidence type="ECO:0000313" key="2">
    <source>
        <dbReference type="EMBL" id="MBB1097042.1"/>
    </source>
</evidence>
<dbReference type="AlphaFoldDB" id="A0A7W3UK39"/>
<accession>A0A7W3UK39</accession>
<sequence>MKKNKEIEKLFDCKLIITSEYAEKEKKLHISIYYILVILIIVGLIIVNYSSPNNIFFDKNGSFQWIGVTSIIALFTFVYSIYSTNKKNKYDVISKERIRWINEIKQQVAELLVSLNKYYDIVQNCGNKNILEPDSQKRQLLKDKYHDEANSLIEDIDLKVEILLMSFADNVDNKQMIDSINNTSAWVNSFNKYWTWRENAPFSVEFSFDDIPIHNLRTVSRDYLIREWHRAQRGE</sequence>
<evidence type="ECO:0000313" key="3">
    <source>
        <dbReference type="Proteomes" id="UP000517106"/>
    </source>
</evidence>
<keyword evidence="1" id="KW-1133">Transmembrane helix</keyword>
<keyword evidence="1" id="KW-0812">Transmembrane</keyword>
<name>A0A7W3UK39_9LACO</name>
<keyword evidence="3" id="KW-1185">Reference proteome</keyword>
<keyword evidence="1" id="KW-0472">Membrane</keyword>
<evidence type="ECO:0000256" key="1">
    <source>
        <dbReference type="SAM" id="Phobius"/>
    </source>
</evidence>
<gene>
    <name evidence="2" type="ORF">H5S09_03625</name>
</gene>
<dbReference type="RefSeq" id="WP_182595788.1">
    <property type="nucleotide sequence ID" value="NZ_JACIVA010000039.1"/>
</dbReference>
<feature type="transmembrane region" description="Helical" evidence="1">
    <location>
        <begin position="32"/>
        <end position="51"/>
    </location>
</feature>
<reference evidence="2 3" key="1">
    <citation type="submission" date="2020-07" db="EMBL/GenBank/DDBJ databases">
        <title>Description of Limosilactobacillus balticus sp. nov., Limosilactobacillus agrestis sp. nov., Limosilactobacillus albertensis sp. nov., Limosilactobacillus rudii sp. nov., Limosilactobacillus fastidiosus sp. nov., five novel Limosilactobacillus species isolated from the vertebrate gastrointestinal tract, and proposal of 6 subspecies of Limosilactobacillus reuteri adapted to the gastrointestinal tract of specific vertebrate hosts.</title>
        <authorList>
            <person name="Li F."/>
            <person name="Cheng C."/>
            <person name="Zheng J."/>
            <person name="Quevedo R.M."/>
            <person name="Li J."/>
            <person name="Roos S."/>
            <person name="Gaenzle M.G."/>
            <person name="Walter J."/>
        </authorList>
    </citation>
    <scope>NUCLEOTIDE SEQUENCE [LARGE SCALE GENOMIC DNA]</scope>
    <source>
        <strain evidence="2 3">STM2_1</strain>
    </source>
</reference>